<evidence type="ECO:0000256" key="2">
    <source>
        <dbReference type="PIRSR" id="PIRSR005965-1"/>
    </source>
</evidence>
<keyword evidence="5" id="KW-1185">Reference proteome</keyword>
<feature type="binding site" evidence="2">
    <location>
        <position position="90"/>
    </location>
    <ligand>
        <name>prephenate</name>
        <dbReference type="ChEBI" id="CHEBI:29934"/>
    </ligand>
</feature>
<dbReference type="PROSITE" id="PS51167">
    <property type="entry name" value="CHORISMATE_MUT_1"/>
    <property type="match status" value="1"/>
</dbReference>
<protein>
    <recommendedName>
        <fullName evidence="1 3">chorismate mutase</fullName>
        <ecNumber evidence="1 3">5.4.99.5</ecNumber>
    </recommendedName>
</protein>
<dbReference type="InterPro" id="IPR035959">
    <property type="entry name" value="RutC-like_sf"/>
</dbReference>
<keyword evidence="2 3" id="KW-0057">Aromatic amino acid biosynthesis</keyword>
<feature type="binding site" evidence="2">
    <location>
        <position position="108"/>
    </location>
    <ligand>
        <name>prephenate</name>
        <dbReference type="ChEBI" id="CHEBI:29934"/>
    </ligand>
</feature>
<dbReference type="EMBL" id="CP001275">
    <property type="protein sequence ID" value="ACM04473.1"/>
    <property type="molecule type" value="Genomic_DNA"/>
</dbReference>
<evidence type="ECO:0000313" key="5">
    <source>
        <dbReference type="Proteomes" id="UP000000447"/>
    </source>
</evidence>
<dbReference type="EC" id="5.4.99.5" evidence="1 3"/>
<accession>B9KXC3</accession>
<dbReference type="CDD" id="cd02185">
    <property type="entry name" value="AroH"/>
    <property type="match status" value="1"/>
</dbReference>
<dbReference type="PIRSF" id="PIRSF005965">
    <property type="entry name" value="Chor_mut_AroH"/>
    <property type="match status" value="1"/>
</dbReference>
<evidence type="ECO:0000313" key="4">
    <source>
        <dbReference type="EMBL" id="ACM04473.1"/>
    </source>
</evidence>
<dbReference type="GO" id="GO:0009073">
    <property type="term" value="P:aromatic amino acid family biosynthetic process"/>
    <property type="evidence" value="ECO:0007669"/>
    <property type="project" value="UniProtKB-UniRule"/>
</dbReference>
<dbReference type="eggNOG" id="COG4401">
    <property type="taxonomic scope" value="Bacteria"/>
</dbReference>
<dbReference type="STRING" id="309801.trd_0109"/>
<dbReference type="NCBIfam" id="TIGR01796">
    <property type="entry name" value="CM_mono_aroH"/>
    <property type="match status" value="1"/>
</dbReference>
<dbReference type="OrthoDB" id="9802232at2"/>
<feature type="binding site" evidence="2">
    <location>
        <position position="8"/>
    </location>
    <ligand>
        <name>prephenate</name>
        <dbReference type="ChEBI" id="CHEBI:29934"/>
    </ligand>
</feature>
<dbReference type="GO" id="GO:0046417">
    <property type="term" value="P:chorismate metabolic process"/>
    <property type="evidence" value="ECO:0007669"/>
    <property type="project" value="TreeGrafter"/>
</dbReference>
<dbReference type="SUPFAM" id="SSF55298">
    <property type="entry name" value="YjgF-like"/>
    <property type="match status" value="1"/>
</dbReference>
<dbReference type="Gene3D" id="3.30.1330.40">
    <property type="entry name" value="RutC-like"/>
    <property type="match status" value="1"/>
</dbReference>
<dbReference type="Proteomes" id="UP000000447">
    <property type="component" value="Chromosome"/>
</dbReference>
<dbReference type="Pfam" id="PF07736">
    <property type="entry name" value="CM_1"/>
    <property type="match status" value="1"/>
</dbReference>
<dbReference type="KEGG" id="tro:trd_0109"/>
<dbReference type="HOGENOM" id="CLU_133236_1_0_0"/>
<name>B9KXC3_THERP</name>
<dbReference type="PANTHER" id="PTHR21164:SF0">
    <property type="entry name" value="CHORISMATE MUTASE AROH"/>
    <property type="match status" value="1"/>
</dbReference>
<keyword evidence="3 4" id="KW-0413">Isomerase</keyword>
<evidence type="ECO:0000256" key="1">
    <source>
        <dbReference type="NCBIfam" id="TIGR01796"/>
    </source>
</evidence>
<reference evidence="4 5" key="1">
    <citation type="journal article" date="2009" name="PLoS ONE">
        <title>Complete genome sequence of the aerobic CO-oxidizing thermophile Thermomicrobium roseum.</title>
        <authorList>
            <person name="Wu D."/>
            <person name="Raymond J."/>
            <person name="Wu M."/>
            <person name="Chatterji S."/>
            <person name="Ren Q."/>
            <person name="Graham J.E."/>
            <person name="Bryant D.A."/>
            <person name="Robb F."/>
            <person name="Colman A."/>
            <person name="Tallon L.J."/>
            <person name="Badger J.H."/>
            <person name="Madupu R."/>
            <person name="Ward N.L."/>
            <person name="Eisen J.A."/>
        </authorList>
    </citation>
    <scope>NUCLEOTIDE SEQUENCE [LARGE SCALE GENOMIC DNA]</scope>
    <source>
        <strain evidence="5">ATCC 27502 / DSM 5159 / P-2</strain>
    </source>
</reference>
<dbReference type="RefSeq" id="WP_012641523.1">
    <property type="nucleotide sequence ID" value="NC_011959.1"/>
</dbReference>
<comment type="catalytic activity">
    <reaction evidence="3">
        <text>chorismate = prephenate</text>
        <dbReference type="Rhea" id="RHEA:13897"/>
        <dbReference type="ChEBI" id="CHEBI:29748"/>
        <dbReference type="ChEBI" id="CHEBI:29934"/>
        <dbReference type="EC" id="5.4.99.5"/>
    </reaction>
</comment>
<dbReference type="GO" id="GO:0008652">
    <property type="term" value="P:amino acid biosynthetic process"/>
    <property type="evidence" value="ECO:0007669"/>
    <property type="project" value="UniProtKB-UniRule"/>
</dbReference>
<organism evidence="4 5">
    <name type="scientific">Thermomicrobium roseum (strain ATCC 27502 / DSM 5159 / P-2)</name>
    <dbReference type="NCBI Taxonomy" id="309801"/>
    <lineage>
        <taxon>Bacteria</taxon>
        <taxon>Pseudomonadati</taxon>
        <taxon>Thermomicrobiota</taxon>
        <taxon>Thermomicrobia</taxon>
        <taxon>Thermomicrobiales</taxon>
        <taxon>Thermomicrobiaceae</taxon>
        <taxon>Thermomicrobium</taxon>
    </lineage>
</organism>
<evidence type="ECO:0000256" key="3">
    <source>
        <dbReference type="PROSITE-ProRule" id="PRU00514"/>
    </source>
</evidence>
<keyword evidence="2 3" id="KW-0028">Amino-acid biosynthesis</keyword>
<proteinExistence type="predicted"/>
<sequence>MVQCRGIRGATTVEANTAEAIVQATRELLLALVEANGVEPDQIASIIFTTTRDLTATFPAVAARELGWIHVPLLCAHEMDVPGAPMGVVRVLMHVNTEKSPREIRHVYLRGARVLRPEFGQDLTVLTEDRRGMGGAEQ</sequence>
<dbReference type="PANTHER" id="PTHR21164">
    <property type="entry name" value="CHORISMATE MUTASE"/>
    <property type="match status" value="1"/>
</dbReference>
<gene>
    <name evidence="4" type="primary">aroH</name>
    <name evidence="4" type="ordered locus">trd_0109</name>
</gene>
<dbReference type="InterPro" id="IPR008243">
    <property type="entry name" value="Chorismate_mutase_AroH"/>
</dbReference>
<dbReference type="GO" id="GO:0004106">
    <property type="term" value="F:chorismate mutase activity"/>
    <property type="evidence" value="ECO:0007669"/>
    <property type="project" value="UniProtKB-UniRule"/>
</dbReference>
<dbReference type="AlphaFoldDB" id="B9KXC3"/>